<keyword evidence="6" id="KW-0375">Hydrogen ion transport</keyword>
<dbReference type="OrthoDB" id="6429739at2759"/>
<dbReference type="GO" id="GO:0015252">
    <property type="term" value="F:proton channel activity"/>
    <property type="evidence" value="ECO:0007669"/>
    <property type="project" value="InterPro"/>
</dbReference>
<feature type="transmembrane region" description="Helical" evidence="12">
    <location>
        <begin position="210"/>
        <end position="231"/>
    </location>
</feature>
<dbReference type="GO" id="GO:0005886">
    <property type="term" value="C:plasma membrane"/>
    <property type="evidence" value="ECO:0007669"/>
    <property type="project" value="UniProtKB-SubCell"/>
</dbReference>
<dbReference type="EMBL" id="CAJNOO010001834">
    <property type="protein sequence ID" value="CAF1204548.1"/>
    <property type="molecule type" value="Genomic_DNA"/>
</dbReference>
<evidence type="ECO:0000256" key="1">
    <source>
        <dbReference type="ARBA" id="ARBA00004651"/>
    </source>
</evidence>
<keyword evidence="10" id="KW-0407">Ion channel</keyword>
<evidence type="ECO:0000256" key="9">
    <source>
        <dbReference type="ARBA" id="ARBA00023136"/>
    </source>
</evidence>
<evidence type="ECO:0000256" key="11">
    <source>
        <dbReference type="SAM" id="MobiDB-lite"/>
    </source>
</evidence>
<organism evidence="13 14">
    <name type="scientific">Rotaria sordida</name>
    <dbReference type="NCBI Taxonomy" id="392033"/>
    <lineage>
        <taxon>Eukaryota</taxon>
        <taxon>Metazoa</taxon>
        <taxon>Spiralia</taxon>
        <taxon>Gnathifera</taxon>
        <taxon>Rotifera</taxon>
        <taxon>Eurotatoria</taxon>
        <taxon>Bdelloidea</taxon>
        <taxon>Philodinida</taxon>
        <taxon>Philodinidae</taxon>
        <taxon>Rotaria</taxon>
    </lineage>
</organism>
<dbReference type="PANTHER" id="PTHR21522">
    <property type="entry name" value="PROTON CHANNEL OTOP"/>
    <property type="match status" value="1"/>
</dbReference>
<proteinExistence type="inferred from homology"/>
<feature type="region of interest" description="Disordered" evidence="11">
    <location>
        <begin position="40"/>
        <end position="63"/>
    </location>
</feature>
<evidence type="ECO:0000256" key="10">
    <source>
        <dbReference type="ARBA" id="ARBA00023303"/>
    </source>
</evidence>
<feature type="transmembrane region" description="Helical" evidence="12">
    <location>
        <begin position="186"/>
        <end position="204"/>
    </location>
</feature>
<protein>
    <submittedName>
        <fullName evidence="13">Uncharacterized protein</fullName>
    </submittedName>
</protein>
<feature type="transmembrane region" description="Helical" evidence="12">
    <location>
        <begin position="327"/>
        <end position="344"/>
    </location>
</feature>
<evidence type="ECO:0000256" key="3">
    <source>
        <dbReference type="ARBA" id="ARBA00022448"/>
    </source>
</evidence>
<keyword evidence="7 12" id="KW-1133">Transmembrane helix</keyword>
<evidence type="ECO:0000313" key="14">
    <source>
        <dbReference type="Proteomes" id="UP000663882"/>
    </source>
</evidence>
<name>A0A814WRB8_9BILA</name>
<keyword evidence="8" id="KW-0406">Ion transport</keyword>
<dbReference type="AlphaFoldDB" id="A0A814WRB8"/>
<comment type="caution">
    <text evidence="13">The sequence shown here is derived from an EMBL/GenBank/DDBJ whole genome shotgun (WGS) entry which is preliminary data.</text>
</comment>
<evidence type="ECO:0000256" key="7">
    <source>
        <dbReference type="ARBA" id="ARBA00022989"/>
    </source>
</evidence>
<accession>A0A814WRB8</accession>
<comment type="similarity">
    <text evidence="2">Belongs to the otopetrin family.</text>
</comment>
<keyword evidence="9 12" id="KW-0472">Membrane</keyword>
<keyword evidence="3" id="KW-0813">Transport</keyword>
<evidence type="ECO:0000256" key="6">
    <source>
        <dbReference type="ARBA" id="ARBA00022781"/>
    </source>
</evidence>
<feature type="compositionally biased region" description="Polar residues" evidence="11">
    <location>
        <begin position="52"/>
        <end position="63"/>
    </location>
</feature>
<feature type="transmembrane region" description="Helical" evidence="12">
    <location>
        <begin position="288"/>
        <end position="307"/>
    </location>
</feature>
<reference evidence="13" key="1">
    <citation type="submission" date="2021-02" db="EMBL/GenBank/DDBJ databases">
        <authorList>
            <person name="Nowell W R."/>
        </authorList>
    </citation>
    <scope>NUCLEOTIDE SEQUENCE</scope>
</reference>
<evidence type="ECO:0000256" key="2">
    <source>
        <dbReference type="ARBA" id="ARBA00006513"/>
    </source>
</evidence>
<evidence type="ECO:0000256" key="4">
    <source>
        <dbReference type="ARBA" id="ARBA00022475"/>
    </source>
</evidence>
<comment type="subcellular location">
    <subcellularLocation>
        <location evidence="1">Cell membrane</location>
        <topology evidence="1">Multi-pass membrane protein</topology>
    </subcellularLocation>
</comment>
<dbReference type="Proteomes" id="UP000663882">
    <property type="component" value="Unassembled WGS sequence"/>
</dbReference>
<dbReference type="Pfam" id="PF03189">
    <property type="entry name" value="Otopetrin"/>
    <property type="match status" value="2"/>
</dbReference>
<gene>
    <name evidence="13" type="ORF">RFH988_LOCUS24795</name>
</gene>
<keyword evidence="4" id="KW-1003">Cell membrane</keyword>
<evidence type="ECO:0000256" key="5">
    <source>
        <dbReference type="ARBA" id="ARBA00022692"/>
    </source>
</evidence>
<evidence type="ECO:0000256" key="12">
    <source>
        <dbReference type="SAM" id="Phobius"/>
    </source>
</evidence>
<evidence type="ECO:0000256" key="8">
    <source>
        <dbReference type="ARBA" id="ARBA00023065"/>
    </source>
</evidence>
<evidence type="ECO:0000313" key="13">
    <source>
        <dbReference type="EMBL" id="CAF1204548.1"/>
    </source>
</evidence>
<dbReference type="InterPro" id="IPR004878">
    <property type="entry name" value="Otopetrin"/>
</dbReference>
<feature type="transmembrane region" description="Helical" evidence="12">
    <location>
        <begin position="143"/>
        <end position="165"/>
    </location>
</feature>
<sequence length="373" mass="43070">MSLIGDIRLSRNKFLPILSEANGKSSITSFINVQLFDEPKKDQLDDNDNEQSEINGNKLSTDNNDTFSFHDHHSKLNSLDNVSHQSLGTKSPIDTTRDIFTRRRALDPIEQHDLKTYIHHRKNSIVQHVIGYNYDDNFIVSGLYTRVGIGIFCLGTMIHSSLSILSNLEIRSCLRWTTVIDDFSRLLFSLIQFFFIFKHSNLIIRVHENIARLAVVHIVVTNLCVWFRMVVIETNSQIAEINGHEMIVAQHSSTASHFNNKFVEGTVQALFILIALRKRQRQTNKYEYPAREMIILLIMLDLSLWLVKTTTTTKHEANPFQLAFYHVIPWSIIAAIATPLQILFRFHASVCLSHVWANMYYLPIYEPVIPRDF</sequence>
<dbReference type="PANTHER" id="PTHR21522:SF32">
    <property type="entry name" value="OTOPETRIN-2"/>
    <property type="match status" value="1"/>
</dbReference>
<keyword evidence="5 12" id="KW-0812">Transmembrane</keyword>